<dbReference type="EMBL" id="BTPE01000018">
    <property type="protein sequence ID" value="GMQ35394.1"/>
    <property type="molecule type" value="Genomic_DNA"/>
</dbReference>
<sequence>MKARLYPLFFLICLYCLLSPSLAQESDSKNEEKLSRSTGVEFFSVSNNQGNDARIIQIQDQNKAYILQQGQNQLQVNQNGFSNFASLNQSGNQNQILVDQYGANNETAIWTLGQNIRINSNQIGDENLIRAFLNNQGNNPQTALLNQYGNQNRIDIASVSAAGALRESGRVQVNQQGDGNVFSASLDPFGSPISVTQTSGVGGQGMRLHISTNAFPWTGIK</sequence>
<protein>
    <recommendedName>
        <fullName evidence="6">Curlin associated repeat-containing protein</fullName>
    </recommendedName>
</protein>
<dbReference type="Pfam" id="PF07012">
    <property type="entry name" value="Curlin_rpt"/>
    <property type="match status" value="1"/>
</dbReference>
<gene>
    <name evidence="4" type="ORF">Ataiwa_36670</name>
</gene>
<organism evidence="4 5">
    <name type="scientific">Algoriphagus taiwanensis</name>
    <dbReference type="NCBI Taxonomy" id="1445656"/>
    <lineage>
        <taxon>Bacteria</taxon>
        <taxon>Pseudomonadati</taxon>
        <taxon>Bacteroidota</taxon>
        <taxon>Cytophagia</taxon>
        <taxon>Cytophagales</taxon>
        <taxon>Cyclobacteriaceae</taxon>
        <taxon>Algoriphagus</taxon>
    </lineage>
</organism>
<evidence type="ECO:0000256" key="1">
    <source>
        <dbReference type="ARBA" id="ARBA00009766"/>
    </source>
</evidence>
<comment type="similarity">
    <text evidence="1">Belongs to the CsgA/CsgB family.</text>
</comment>
<dbReference type="InterPro" id="IPR009742">
    <property type="entry name" value="Curlin_rpt"/>
</dbReference>
<evidence type="ECO:0008006" key="6">
    <source>
        <dbReference type="Google" id="ProtNLM"/>
    </source>
</evidence>
<feature type="signal peptide" evidence="3">
    <location>
        <begin position="1"/>
        <end position="23"/>
    </location>
</feature>
<keyword evidence="5" id="KW-1185">Reference proteome</keyword>
<proteinExistence type="inferred from homology"/>
<reference evidence="4 5" key="1">
    <citation type="submission" date="2023-08" db="EMBL/GenBank/DDBJ databases">
        <title>Draft genome sequence of Algoriphagus taiwanensis.</title>
        <authorList>
            <person name="Takatani N."/>
            <person name="Hosokawa M."/>
            <person name="Sawabe T."/>
        </authorList>
    </citation>
    <scope>NUCLEOTIDE SEQUENCE [LARGE SCALE GENOMIC DNA]</scope>
    <source>
        <strain evidence="4 5">JCM 19755</strain>
    </source>
</reference>
<dbReference type="Proteomes" id="UP001307705">
    <property type="component" value="Unassembled WGS sequence"/>
</dbReference>
<evidence type="ECO:0000313" key="5">
    <source>
        <dbReference type="Proteomes" id="UP001307705"/>
    </source>
</evidence>
<keyword evidence="2 3" id="KW-0732">Signal</keyword>
<evidence type="ECO:0000256" key="2">
    <source>
        <dbReference type="ARBA" id="ARBA00022729"/>
    </source>
</evidence>
<accession>A0ABQ6Q5D9</accession>
<dbReference type="RefSeq" id="WP_338230219.1">
    <property type="nucleotide sequence ID" value="NZ_BTPE01000018.1"/>
</dbReference>
<name>A0ABQ6Q5D9_9BACT</name>
<evidence type="ECO:0000313" key="4">
    <source>
        <dbReference type="EMBL" id="GMQ35394.1"/>
    </source>
</evidence>
<comment type="caution">
    <text evidence="4">The sequence shown here is derived from an EMBL/GenBank/DDBJ whole genome shotgun (WGS) entry which is preliminary data.</text>
</comment>
<evidence type="ECO:0000256" key="3">
    <source>
        <dbReference type="SAM" id="SignalP"/>
    </source>
</evidence>
<feature type="chain" id="PRO_5047088617" description="Curlin associated repeat-containing protein" evidence="3">
    <location>
        <begin position="24"/>
        <end position="221"/>
    </location>
</feature>